<keyword evidence="10 14" id="KW-0479">Metal-binding</keyword>
<keyword evidence="8 14" id="KW-0963">Cytoplasm</keyword>
<evidence type="ECO:0000256" key="14">
    <source>
        <dbReference type="HAMAP-Rule" id="MF_00052"/>
    </source>
</evidence>
<dbReference type="InterPro" id="IPR012337">
    <property type="entry name" value="RNaseH-like_sf"/>
</dbReference>
<dbReference type="GO" id="GO:0030145">
    <property type="term" value="F:manganese ion binding"/>
    <property type="evidence" value="ECO:0007669"/>
    <property type="project" value="UniProtKB-UniRule"/>
</dbReference>
<protein>
    <recommendedName>
        <fullName evidence="7 14">Ribonuclease HII</fullName>
        <shortName evidence="14">RNase HII</shortName>
        <ecNumber evidence="6 14">3.1.26.4</ecNumber>
    </recommendedName>
</protein>
<dbReference type="CDD" id="cd07182">
    <property type="entry name" value="RNase_HII_bacteria_HII_like"/>
    <property type="match status" value="1"/>
</dbReference>
<comment type="cofactor">
    <cofactor evidence="14 15">
        <name>Mn(2+)</name>
        <dbReference type="ChEBI" id="CHEBI:29035"/>
    </cofactor>
    <cofactor evidence="14 15">
        <name>Mg(2+)</name>
        <dbReference type="ChEBI" id="CHEBI:18420"/>
    </cofactor>
    <text evidence="14 15">Manganese or magnesium. Binds 1 divalent metal ion per monomer in the absence of substrate. May bind a second metal ion after substrate binding.</text>
</comment>
<evidence type="ECO:0000256" key="16">
    <source>
        <dbReference type="RuleBase" id="RU003515"/>
    </source>
</evidence>
<comment type="catalytic activity">
    <reaction evidence="1 14 15 16">
        <text>Endonucleolytic cleavage to 5'-phosphomonoester.</text>
        <dbReference type="EC" id="3.1.26.4"/>
    </reaction>
</comment>
<dbReference type="PROSITE" id="PS51975">
    <property type="entry name" value="RNASE_H_2"/>
    <property type="match status" value="1"/>
</dbReference>
<dbReference type="Proteomes" id="UP000178841">
    <property type="component" value="Unassembled WGS sequence"/>
</dbReference>
<evidence type="ECO:0000256" key="11">
    <source>
        <dbReference type="ARBA" id="ARBA00022759"/>
    </source>
</evidence>
<dbReference type="GO" id="GO:0006298">
    <property type="term" value="P:mismatch repair"/>
    <property type="evidence" value="ECO:0007669"/>
    <property type="project" value="TreeGrafter"/>
</dbReference>
<evidence type="ECO:0000313" key="18">
    <source>
        <dbReference type="EMBL" id="OGZ03678.1"/>
    </source>
</evidence>
<reference evidence="18 19" key="1">
    <citation type="journal article" date="2016" name="Nat. Commun.">
        <title>Thousands of microbial genomes shed light on interconnected biogeochemical processes in an aquifer system.</title>
        <authorList>
            <person name="Anantharaman K."/>
            <person name="Brown C.T."/>
            <person name="Hug L.A."/>
            <person name="Sharon I."/>
            <person name="Castelle C.J."/>
            <person name="Probst A.J."/>
            <person name="Thomas B.C."/>
            <person name="Singh A."/>
            <person name="Wilkins M.J."/>
            <person name="Karaoz U."/>
            <person name="Brodie E.L."/>
            <person name="Williams K.H."/>
            <person name="Hubbard S.S."/>
            <person name="Banfield J.F."/>
        </authorList>
    </citation>
    <scope>NUCLEOTIDE SEQUENCE [LARGE SCALE GENOMIC DNA]</scope>
</reference>
<feature type="binding site" evidence="14 15">
    <location>
        <position position="18"/>
    </location>
    <ligand>
        <name>a divalent metal cation</name>
        <dbReference type="ChEBI" id="CHEBI:60240"/>
    </ligand>
</feature>
<evidence type="ECO:0000256" key="10">
    <source>
        <dbReference type="ARBA" id="ARBA00022723"/>
    </source>
</evidence>
<dbReference type="PANTHER" id="PTHR10954:SF18">
    <property type="entry name" value="RIBONUCLEASE HII"/>
    <property type="match status" value="1"/>
</dbReference>
<dbReference type="AlphaFoldDB" id="A0A1G2CTA8"/>
<feature type="binding site" evidence="14 15">
    <location>
        <position position="117"/>
    </location>
    <ligand>
        <name>a divalent metal cation</name>
        <dbReference type="ChEBI" id="CHEBI:60240"/>
    </ligand>
</feature>
<dbReference type="Gene3D" id="3.30.420.10">
    <property type="entry name" value="Ribonuclease H-like superfamily/Ribonuclease H"/>
    <property type="match status" value="1"/>
</dbReference>
<dbReference type="EC" id="3.1.26.4" evidence="6 14"/>
<keyword evidence="11 14" id="KW-0255">Endonuclease</keyword>
<keyword evidence="9 14" id="KW-0540">Nuclease</keyword>
<comment type="function">
    <text evidence="3 14 16">Endonuclease that specifically degrades the RNA of RNA-DNA hybrids.</text>
</comment>
<evidence type="ECO:0000256" key="3">
    <source>
        <dbReference type="ARBA" id="ARBA00004065"/>
    </source>
</evidence>
<dbReference type="Pfam" id="PF01351">
    <property type="entry name" value="RNase_HII"/>
    <property type="match status" value="1"/>
</dbReference>
<evidence type="ECO:0000256" key="15">
    <source>
        <dbReference type="PROSITE-ProRule" id="PRU01319"/>
    </source>
</evidence>
<evidence type="ECO:0000256" key="12">
    <source>
        <dbReference type="ARBA" id="ARBA00022801"/>
    </source>
</evidence>
<dbReference type="EMBL" id="MHLH01000015">
    <property type="protein sequence ID" value="OGZ03678.1"/>
    <property type="molecule type" value="Genomic_DNA"/>
</dbReference>
<dbReference type="InterPro" id="IPR024567">
    <property type="entry name" value="RNase_HII/HIII_dom"/>
</dbReference>
<comment type="caution">
    <text evidence="18">The sequence shown here is derived from an EMBL/GenBank/DDBJ whole genome shotgun (WGS) entry which is preliminary data.</text>
</comment>
<evidence type="ECO:0000256" key="1">
    <source>
        <dbReference type="ARBA" id="ARBA00000077"/>
    </source>
</evidence>
<evidence type="ECO:0000256" key="4">
    <source>
        <dbReference type="ARBA" id="ARBA00004496"/>
    </source>
</evidence>
<evidence type="ECO:0000256" key="9">
    <source>
        <dbReference type="ARBA" id="ARBA00022722"/>
    </source>
</evidence>
<evidence type="ECO:0000256" key="7">
    <source>
        <dbReference type="ARBA" id="ARBA00019179"/>
    </source>
</evidence>
<keyword evidence="13 14" id="KW-0464">Manganese</keyword>
<feature type="domain" description="RNase H type-2" evidence="17">
    <location>
        <begin position="12"/>
        <end position="202"/>
    </location>
</feature>
<sequence>MKVSNGMKKTRNFVVGIDEVGRGPIAGPLAVGAVLLDKKHKKILRGIKDSKKLSPDAREKWHEKIKKHQEEGIIKYEVFFVNEKVIDKKGLSHSLKFAVSNCLKALGVDKKTEILLDGSLYAPDVYINQKTIIKGDEKEVVISAASIMAKVMRDKRMVSFSKKYPKYGFEKHKGYGTKAHYRAIKKHGLSKIHRKSFRNLRG</sequence>
<proteinExistence type="inferred from homology"/>
<evidence type="ECO:0000256" key="6">
    <source>
        <dbReference type="ARBA" id="ARBA00012180"/>
    </source>
</evidence>
<dbReference type="InterPro" id="IPR001352">
    <property type="entry name" value="RNase_HII/HIII"/>
</dbReference>
<comment type="cofactor">
    <cofactor evidence="2">
        <name>Mg(2+)</name>
        <dbReference type="ChEBI" id="CHEBI:18420"/>
    </cofactor>
</comment>
<dbReference type="InterPro" id="IPR036397">
    <property type="entry name" value="RNaseH_sf"/>
</dbReference>
<gene>
    <name evidence="14" type="primary">rnhB</name>
    <name evidence="18" type="ORF">A2648_01845</name>
</gene>
<evidence type="ECO:0000256" key="2">
    <source>
        <dbReference type="ARBA" id="ARBA00001946"/>
    </source>
</evidence>
<dbReference type="STRING" id="1798657.A2648_01845"/>
<dbReference type="GO" id="GO:0043137">
    <property type="term" value="P:DNA replication, removal of RNA primer"/>
    <property type="evidence" value="ECO:0007669"/>
    <property type="project" value="TreeGrafter"/>
</dbReference>
<dbReference type="SUPFAM" id="SSF53098">
    <property type="entry name" value="Ribonuclease H-like"/>
    <property type="match status" value="1"/>
</dbReference>
<feature type="binding site" evidence="14 15">
    <location>
        <position position="19"/>
    </location>
    <ligand>
        <name>a divalent metal cation</name>
        <dbReference type="ChEBI" id="CHEBI:60240"/>
    </ligand>
</feature>
<evidence type="ECO:0000256" key="13">
    <source>
        <dbReference type="ARBA" id="ARBA00023211"/>
    </source>
</evidence>
<dbReference type="InterPro" id="IPR022898">
    <property type="entry name" value="RNase_HII"/>
</dbReference>
<comment type="subcellular location">
    <subcellularLocation>
        <location evidence="4 14">Cytoplasm</location>
    </subcellularLocation>
</comment>
<evidence type="ECO:0000259" key="17">
    <source>
        <dbReference type="PROSITE" id="PS51975"/>
    </source>
</evidence>
<accession>A0A1G2CTA8</accession>
<dbReference type="PANTHER" id="PTHR10954">
    <property type="entry name" value="RIBONUCLEASE H2 SUBUNIT A"/>
    <property type="match status" value="1"/>
</dbReference>
<comment type="similarity">
    <text evidence="5 14 16">Belongs to the RNase HII family.</text>
</comment>
<dbReference type="NCBIfam" id="NF000595">
    <property type="entry name" value="PRK00015.1-3"/>
    <property type="match status" value="1"/>
</dbReference>
<dbReference type="GO" id="GO:0032299">
    <property type="term" value="C:ribonuclease H2 complex"/>
    <property type="evidence" value="ECO:0007669"/>
    <property type="project" value="TreeGrafter"/>
</dbReference>
<evidence type="ECO:0000256" key="5">
    <source>
        <dbReference type="ARBA" id="ARBA00007383"/>
    </source>
</evidence>
<dbReference type="GO" id="GO:0005737">
    <property type="term" value="C:cytoplasm"/>
    <property type="evidence" value="ECO:0007669"/>
    <property type="project" value="UniProtKB-SubCell"/>
</dbReference>
<dbReference type="GO" id="GO:0003723">
    <property type="term" value="F:RNA binding"/>
    <property type="evidence" value="ECO:0007669"/>
    <property type="project" value="UniProtKB-UniRule"/>
</dbReference>
<dbReference type="HAMAP" id="MF_00052_B">
    <property type="entry name" value="RNase_HII_B"/>
    <property type="match status" value="1"/>
</dbReference>
<name>A0A1G2CTA8_9BACT</name>
<organism evidence="18 19">
    <name type="scientific">Candidatus Lloydbacteria bacterium RIFCSPHIGHO2_01_FULL_41_20</name>
    <dbReference type="NCBI Taxonomy" id="1798657"/>
    <lineage>
        <taxon>Bacteria</taxon>
        <taxon>Candidatus Lloydiibacteriota</taxon>
    </lineage>
</organism>
<dbReference type="GO" id="GO:0004523">
    <property type="term" value="F:RNA-DNA hybrid ribonuclease activity"/>
    <property type="evidence" value="ECO:0007669"/>
    <property type="project" value="UniProtKB-UniRule"/>
</dbReference>
<keyword evidence="12 14" id="KW-0378">Hydrolase</keyword>
<evidence type="ECO:0000313" key="19">
    <source>
        <dbReference type="Proteomes" id="UP000178841"/>
    </source>
</evidence>
<evidence type="ECO:0000256" key="8">
    <source>
        <dbReference type="ARBA" id="ARBA00022490"/>
    </source>
</evidence>